<dbReference type="InterPro" id="IPR006694">
    <property type="entry name" value="Fatty_acid_hydroxylase"/>
</dbReference>
<keyword evidence="3 7" id="KW-1133">Transmembrane helix</keyword>
<keyword evidence="6 7" id="KW-0472">Membrane</keyword>
<proteinExistence type="predicted"/>
<keyword evidence="5" id="KW-0443">Lipid metabolism</keyword>
<dbReference type="GO" id="GO:0005506">
    <property type="term" value="F:iron ion binding"/>
    <property type="evidence" value="ECO:0007669"/>
    <property type="project" value="InterPro"/>
</dbReference>
<feature type="transmembrane region" description="Helical" evidence="7">
    <location>
        <begin position="34"/>
        <end position="56"/>
    </location>
</feature>
<accession>A0A9W4QZ56</accession>
<evidence type="ECO:0000259" key="8">
    <source>
        <dbReference type="Pfam" id="PF04116"/>
    </source>
</evidence>
<dbReference type="Pfam" id="PF04116">
    <property type="entry name" value="FA_hydroxylase"/>
    <property type="match status" value="1"/>
</dbReference>
<dbReference type="InterPro" id="IPR051689">
    <property type="entry name" value="Sterol_desaturase/TMEM195"/>
</dbReference>
<keyword evidence="2 7" id="KW-0812">Transmembrane</keyword>
<sequence length="272" mass="32025">MNAEFILLALSPLFAIAILIEYRKTKDSYTFKEFVLNAGLALSHQTTDLLALLLLMPLFEWLYNNYALFYFELNVWSIILAFIIQDFLYYWFHRASHFCNWLWCAHIVHHSSLNMNFSTAMRQSLFYPLVGMWLFWLPLVVLGYPPKLVFTIVALNLAYQFFVHTEQAPRLKYFAMLFNTPEHHCLHHATNGPYIDKNFAGILIIWDKLFGTFAEPVPSEQPIYGVTERTYTVSFYDVLITPWKVLYKNLKAQPTWYKKLIILIGKPNTLKQ</sequence>
<dbReference type="Proteomes" id="UP001152467">
    <property type="component" value="Unassembled WGS sequence"/>
</dbReference>
<dbReference type="AlphaFoldDB" id="A0A9W4QZ56"/>
<evidence type="ECO:0000256" key="5">
    <source>
        <dbReference type="ARBA" id="ARBA00023098"/>
    </source>
</evidence>
<evidence type="ECO:0000256" key="4">
    <source>
        <dbReference type="ARBA" id="ARBA00023002"/>
    </source>
</evidence>
<keyword evidence="11" id="KW-1185">Reference proteome</keyword>
<reference evidence="9 12" key="1">
    <citation type="submission" date="2022-07" db="EMBL/GenBank/DDBJ databases">
        <authorList>
            <person name="Criscuolo A."/>
        </authorList>
    </citation>
    <scope>NUCLEOTIDE SEQUENCE</scope>
    <source>
        <strain evidence="12">CIP 111951</strain>
        <strain evidence="9">CIP111854</strain>
        <strain evidence="10">CIP111951</strain>
    </source>
</reference>
<protein>
    <recommendedName>
        <fullName evidence="8">Fatty acid hydroxylase domain-containing protein</fullName>
    </recommendedName>
</protein>
<feature type="transmembrane region" description="Helical" evidence="7">
    <location>
        <begin position="6"/>
        <end position="22"/>
    </location>
</feature>
<evidence type="ECO:0000256" key="7">
    <source>
        <dbReference type="SAM" id="Phobius"/>
    </source>
</evidence>
<evidence type="ECO:0000256" key="3">
    <source>
        <dbReference type="ARBA" id="ARBA00022989"/>
    </source>
</evidence>
<dbReference type="GO" id="GO:0050479">
    <property type="term" value="F:glyceryl-ether monooxygenase activity"/>
    <property type="evidence" value="ECO:0007669"/>
    <property type="project" value="TreeGrafter"/>
</dbReference>
<dbReference type="GO" id="GO:0006643">
    <property type="term" value="P:membrane lipid metabolic process"/>
    <property type="evidence" value="ECO:0007669"/>
    <property type="project" value="TreeGrafter"/>
</dbReference>
<dbReference type="GO" id="GO:0008610">
    <property type="term" value="P:lipid biosynthetic process"/>
    <property type="evidence" value="ECO:0007669"/>
    <property type="project" value="InterPro"/>
</dbReference>
<evidence type="ECO:0000313" key="9">
    <source>
        <dbReference type="EMBL" id="CAH9059446.1"/>
    </source>
</evidence>
<dbReference type="RefSeq" id="WP_261594405.1">
    <property type="nucleotide sequence ID" value="NZ_CAMAPC010000008.1"/>
</dbReference>
<feature type="transmembrane region" description="Helical" evidence="7">
    <location>
        <begin position="68"/>
        <end position="92"/>
    </location>
</feature>
<dbReference type="GO" id="GO:0016020">
    <property type="term" value="C:membrane"/>
    <property type="evidence" value="ECO:0007669"/>
    <property type="project" value="GOC"/>
</dbReference>
<feature type="domain" description="Fatty acid hydroxylase" evidence="8">
    <location>
        <begin position="79"/>
        <end position="212"/>
    </location>
</feature>
<organism evidence="9 11">
    <name type="scientific">Pseudoalteromonas holothuriae</name>
    <dbReference type="NCBI Taxonomy" id="2963714"/>
    <lineage>
        <taxon>Bacteria</taxon>
        <taxon>Pseudomonadati</taxon>
        <taxon>Pseudomonadota</taxon>
        <taxon>Gammaproteobacteria</taxon>
        <taxon>Alteromonadales</taxon>
        <taxon>Pseudoalteromonadaceae</taxon>
        <taxon>Pseudoalteromonas</taxon>
    </lineage>
</organism>
<dbReference type="EMBL" id="CAMAPD010000016">
    <property type="protein sequence ID" value="CAH9064348.1"/>
    <property type="molecule type" value="Genomic_DNA"/>
</dbReference>
<evidence type="ECO:0000313" key="10">
    <source>
        <dbReference type="EMBL" id="CAH9064348.1"/>
    </source>
</evidence>
<dbReference type="PANTHER" id="PTHR21624">
    <property type="entry name" value="STEROL DESATURASE-RELATED PROTEIN"/>
    <property type="match status" value="1"/>
</dbReference>
<name>A0A9W4QZ56_9GAMM</name>
<keyword evidence="4" id="KW-0560">Oxidoreductase</keyword>
<dbReference type="PANTHER" id="PTHR21624:SF1">
    <property type="entry name" value="ALKYLGLYCEROL MONOOXYGENASE"/>
    <property type="match status" value="1"/>
</dbReference>
<evidence type="ECO:0000313" key="11">
    <source>
        <dbReference type="Proteomes" id="UP001152467"/>
    </source>
</evidence>
<evidence type="ECO:0000256" key="6">
    <source>
        <dbReference type="ARBA" id="ARBA00023136"/>
    </source>
</evidence>
<gene>
    <name evidence="9" type="ORF">PSECIP111854_02408</name>
    <name evidence="10" type="ORF">PSECIP111951_03110</name>
</gene>
<evidence type="ECO:0000256" key="1">
    <source>
        <dbReference type="ARBA" id="ARBA00004127"/>
    </source>
</evidence>
<evidence type="ECO:0000313" key="12">
    <source>
        <dbReference type="Proteomes" id="UP001152485"/>
    </source>
</evidence>
<dbReference type="Proteomes" id="UP001152485">
    <property type="component" value="Unassembled WGS sequence"/>
</dbReference>
<dbReference type="GO" id="GO:0012505">
    <property type="term" value="C:endomembrane system"/>
    <property type="evidence" value="ECO:0007669"/>
    <property type="project" value="UniProtKB-SubCell"/>
</dbReference>
<comment type="subcellular location">
    <subcellularLocation>
        <location evidence="1">Endomembrane system</location>
        <topology evidence="1">Multi-pass membrane protein</topology>
    </subcellularLocation>
</comment>
<dbReference type="EMBL" id="CAMAPC010000008">
    <property type="protein sequence ID" value="CAH9059446.1"/>
    <property type="molecule type" value="Genomic_DNA"/>
</dbReference>
<feature type="transmembrane region" description="Helical" evidence="7">
    <location>
        <begin position="125"/>
        <end position="142"/>
    </location>
</feature>
<evidence type="ECO:0000256" key="2">
    <source>
        <dbReference type="ARBA" id="ARBA00022692"/>
    </source>
</evidence>
<comment type="caution">
    <text evidence="9">The sequence shown here is derived from an EMBL/GenBank/DDBJ whole genome shotgun (WGS) entry which is preliminary data.</text>
</comment>